<keyword evidence="2" id="KW-0255">Endonuclease</keyword>
<dbReference type="InterPro" id="IPR036691">
    <property type="entry name" value="Endo/exonu/phosph_ase_sf"/>
</dbReference>
<feature type="domain" description="Endonuclease/exonuclease/phosphatase" evidence="1">
    <location>
        <begin position="35"/>
        <end position="277"/>
    </location>
</feature>
<evidence type="ECO:0000313" key="3">
    <source>
        <dbReference type="Proteomes" id="UP000256919"/>
    </source>
</evidence>
<dbReference type="Pfam" id="PF03372">
    <property type="entry name" value="Exo_endo_phos"/>
    <property type="match status" value="1"/>
</dbReference>
<organism evidence="2 3">
    <name type="scientific">Winogradskyella pacifica</name>
    <dbReference type="NCBI Taxonomy" id="664642"/>
    <lineage>
        <taxon>Bacteria</taxon>
        <taxon>Pseudomonadati</taxon>
        <taxon>Bacteroidota</taxon>
        <taxon>Flavobacteriia</taxon>
        <taxon>Flavobacteriales</taxon>
        <taxon>Flavobacteriaceae</taxon>
        <taxon>Winogradskyella</taxon>
    </lineage>
</organism>
<dbReference type="GO" id="GO:0004519">
    <property type="term" value="F:endonuclease activity"/>
    <property type="evidence" value="ECO:0007669"/>
    <property type="project" value="UniProtKB-KW"/>
</dbReference>
<dbReference type="Gene3D" id="3.60.10.10">
    <property type="entry name" value="Endonuclease/exonuclease/phosphatase"/>
    <property type="match status" value="1"/>
</dbReference>
<dbReference type="Proteomes" id="UP000256919">
    <property type="component" value="Unassembled WGS sequence"/>
</dbReference>
<dbReference type="CDD" id="cd09083">
    <property type="entry name" value="EEP-1"/>
    <property type="match status" value="1"/>
</dbReference>
<accession>A0A3D9N9I1</accession>
<dbReference type="PANTHER" id="PTHR12121">
    <property type="entry name" value="CARBON CATABOLITE REPRESSOR PROTEIN 4"/>
    <property type="match status" value="1"/>
</dbReference>
<dbReference type="PROSITE" id="PS51257">
    <property type="entry name" value="PROKAR_LIPOPROTEIN"/>
    <property type="match status" value="1"/>
</dbReference>
<dbReference type="GO" id="GO:0000175">
    <property type="term" value="F:3'-5'-RNA exonuclease activity"/>
    <property type="evidence" value="ECO:0007669"/>
    <property type="project" value="TreeGrafter"/>
</dbReference>
<dbReference type="InterPro" id="IPR005135">
    <property type="entry name" value="Endo/exonuclease/phosphatase"/>
</dbReference>
<reference evidence="2 3" key="1">
    <citation type="submission" date="2018-07" db="EMBL/GenBank/DDBJ databases">
        <title>Genomic Encyclopedia of Type Strains, Phase III (KMG-III): the genomes of soil and plant-associated and newly described type strains.</title>
        <authorList>
            <person name="Whitman W."/>
        </authorList>
    </citation>
    <scope>NUCLEOTIDE SEQUENCE [LARGE SCALE GENOMIC DNA]</scope>
    <source>
        <strain evidence="2 3">CECT 7948</strain>
    </source>
</reference>
<proteinExistence type="predicted"/>
<keyword evidence="2" id="KW-0269">Exonuclease</keyword>
<name>A0A3D9N9I1_9FLAO</name>
<sequence length="287" mass="32536">MKQINLFIISLILLGCSSNKSKPEAKNEQFTLKAMTYNIRLDIASDEENAWPNRKDFLSSQILFLSPDVFGVQEARPNQIEDLNAALQDYKFIGEGRDGNGEGEFSAIYYNSNNLKVEEQFTFWLSDSPDKVSTGWDAAYPRVCTYGLFSSNKTGKKFWVFNTHLDHVGAEAQKEGVKLILKKIASENIQNYPVLLMGDFNVEPNSLVVAEILPTMSDSRQIATLKFGPEGTFNAFQYNELVTRRIDYIFISKSPSITVHKYAVLSSAIDFKFPSDHFPVYTEMELK</sequence>
<dbReference type="OrthoDB" id="9793162at2"/>
<evidence type="ECO:0000259" key="1">
    <source>
        <dbReference type="Pfam" id="PF03372"/>
    </source>
</evidence>
<keyword evidence="2" id="KW-0540">Nuclease</keyword>
<dbReference type="AlphaFoldDB" id="A0A3D9N9I1"/>
<keyword evidence="3" id="KW-1185">Reference proteome</keyword>
<gene>
    <name evidence="2" type="ORF">DFQ09_1016</name>
</gene>
<protein>
    <submittedName>
        <fullName evidence="2">Endonuclease/exonuclease/phosphatase family metal-dependent hydrolase</fullName>
    </submittedName>
</protein>
<evidence type="ECO:0000313" key="2">
    <source>
        <dbReference type="EMBL" id="REE27179.1"/>
    </source>
</evidence>
<dbReference type="EMBL" id="QREI01000001">
    <property type="protein sequence ID" value="REE27179.1"/>
    <property type="molecule type" value="Genomic_DNA"/>
</dbReference>
<keyword evidence="2" id="KW-0378">Hydrolase</keyword>
<dbReference type="SUPFAM" id="SSF56219">
    <property type="entry name" value="DNase I-like"/>
    <property type="match status" value="1"/>
</dbReference>
<comment type="caution">
    <text evidence="2">The sequence shown here is derived from an EMBL/GenBank/DDBJ whole genome shotgun (WGS) entry which is preliminary data.</text>
</comment>
<dbReference type="RefSeq" id="WP_115807551.1">
    <property type="nucleotide sequence ID" value="NZ_QREI01000001.1"/>
</dbReference>
<dbReference type="PANTHER" id="PTHR12121:SF36">
    <property type="entry name" value="ENDONUCLEASE_EXONUCLEASE_PHOSPHATASE DOMAIN-CONTAINING PROTEIN"/>
    <property type="match status" value="1"/>
</dbReference>
<dbReference type="InterPro" id="IPR050410">
    <property type="entry name" value="CCR4/nocturin_mRNA_transcr"/>
</dbReference>